<organism evidence="2 3">
    <name type="scientific">Novipirellula artificiosorum</name>
    <dbReference type="NCBI Taxonomy" id="2528016"/>
    <lineage>
        <taxon>Bacteria</taxon>
        <taxon>Pseudomonadati</taxon>
        <taxon>Planctomycetota</taxon>
        <taxon>Planctomycetia</taxon>
        <taxon>Pirellulales</taxon>
        <taxon>Pirellulaceae</taxon>
        <taxon>Novipirellula</taxon>
    </lineage>
</organism>
<proteinExistence type="predicted"/>
<keyword evidence="1" id="KW-1133">Transmembrane helix</keyword>
<keyword evidence="1" id="KW-0812">Transmembrane</keyword>
<sequence length="128" mass="14754">MHRLVRWLSYLWASPYTLTGISIGLLLGGRFQCVHGVVEISGPRIALILRRMVVPAFALTFGHVVFGQSCEALDITRNHERVHVRQYERWGPLFVPLYLLFSAVLYLRGRDGYRENPFEVEAYAVDDF</sequence>
<evidence type="ECO:0000313" key="2">
    <source>
        <dbReference type="EMBL" id="TWU42751.1"/>
    </source>
</evidence>
<evidence type="ECO:0008006" key="4">
    <source>
        <dbReference type="Google" id="ProtNLM"/>
    </source>
</evidence>
<feature type="transmembrane region" description="Helical" evidence="1">
    <location>
        <begin position="52"/>
        <end position="69"/>
    </location>
</feature>
<feature type="transmembrane region" description="Helical" evidence="1">
    <location>
        <begin position="89"/>
        <end position="107"/>
    </location>
</feature>
<evidence type="ECO:0000313" key="3">
    <source>
        <dbReference type="Proteomes" id="UP000319143"/>
    </source>
</evidence>
<accession>A0A5C6E581</accession>
<comment type="caution">
    <text evidence="2">The sequence shown here is derived from an EMBL/GenBank/DDBJ whole genome shotgun (WGS) entry which is preliminary data.</text>
</comment>
<dbReference type="Proteomes" id="UP000319143">
    <property type="component" value="Unassembled WGS sequence"/>
</dbReference>
<gene>
    <name evidence="2" type="ORF">Poly41_10510</name>
</gene>
<keyword evidence="3" id="KW-1185">Reference proteome</keyword>
<name>A0A5C6E581_9BACT</name>
<keyword evidence="1" id="KW-0472">Membrane</keyword>
<feature type="transmembrane region" description="Helical" evidence="1">
    <location>
        <begin position="12"/>
        <end position="31"/>
    </location>
</feature>
<dbReference type="EMBL" id="SJPV01000001">
    <property type="protein sequence ID" value="TWU42751.1"/>
    <property type="molecule type" value="Genomic_DNA"/>
</dbReference>
<dbReference type="AlphaFoldDB" id="A0A5C6E581"/>
<evidence type="ECO:0000256" key="1">
    <source>
        <dbReference type="SAM" id="Phobius"/>
    </source>
</evidence>
<reference evidence="2 3" key="1">
    <citation type="submission" date="2019-02" db="EMBL/GenBank/DDBJ databases">
        <title>Deep-cultivation of Planctomycetes and their phenomic and genomic characterization uncovers novel biology.</title>
        <authorList>
            <person name="Wiegand S."/>
            <person name="Jogler M."/>
            <person name="Boedeker C."/>
            <person name="Pinto D."/>
            <person name="Vollmers J."/>
            <person name="Rivas-Marin E."/>
            <person name="Kohn T."/>
            <person name="Peeters S.H."/>
            <person name="Heuer A."/>
            <person name="Rast P."/>
            <person name="Oberbeckmann S."/>
            <person name="Bunk B."/>
            <person name="Jeske O."/>
            <person name="Meyerdierks A."/>
            <person name="Storesund J.E."/>
            <person name="Kallscheuer N."/>
            <person name="Luecker S."/>
            <person name="Lage O.M."/>
            <person name="Pohl T."/>
            <person name="Merkel B.J."/>
            <person name="Hornburger P."/>
            <person name="Mueller R.-W."/>
            <person name="Bruemmer F."/>
            <person name="Labrenz M."/>
            <person name="Spormann A.M."/>
            <person name="Op Den Camp H."/>
            <person name="Overmann J."/>
            <person name="Amann R."/>
            <person name="Jetten M.S.M."/>
            <person name="Mascher T."/>
            <person name="Medema M.H."/>
            <person name="Devos D.P."/>
            <person name="Kaster A.-K."/>
            <person name="Ovreas L."/>
            <person name="Rohde M."/>
            <person name="Galperin M.Y."/>
            <person name="Jogler C."/>
        </authorList>
    </citation>
    <scope>NUCLEOTIDE SEQUENCE [LARGE SCALE GENOMIC DNA]</scope>
    <source>
        <strain evidence="2 3">Poly41</strain>
    </source>
</reference>
<dbReference type="OrthoDB" id="274512at2"/>
<protein>
    <recommendedName>
        <fullName evidence="4">Signal peptide prediction</fullName>
    </recommendedName>
</protein>
<dbReference type="RefSeq" id="WP_146524743.1">
    <property type="nucleotide sequence ID" value="NZ_SJPV01000001.1"/>
</dbReference>